<reference evidence="2 3" key="1">
    <citation type="submission" date="2021-06" db="EMBL/GenBank/DDBJ databases">
        <authorList>
            <person name="Palmer J.M."/>
        </authorList>
    </citation>
    <scope>NUCLEOTIDE SEQUENCE [LARGE SCALE GENOMIC DNA]</scope>
    <source>
        <strain evidence="2 3">CL_MEX2019</strain>
        <tissue evidence="2">Muscle</tissue>
    </source>
</reference>
<name>A0ABU7EIV8_9TELE</name>
<organism evidence="2 3">
    <name type="scientific">Characodon lateralis</name>
    <dbReference type="NCBI Taxonomy" id="208331"/>
    <lineage>
        <taxon>Eukaryota</taxon>
        <taxon>Metazoa</taxon>
        <taxon>Chordata</taxon>
        <taxon>Craniata</taxon>
        <taxon>Vertebrata</taxon>
        <taxon>Euteleostomi</taxon>
        <taxon>Actinopterygii</taxon>
        <taxon>Neopterygii</taxon>
        <taxon>Teleostei</taxon>
        <taxon>Neoteleostei</taxon>
        <taxon>Acanthomorphata</taxon>
        <taxon>Ovalentaria</taxon>
        <taxon>Atherinomorphae</taxon>
        <taxon>Cyprinodontiformes</taxon>
        <taxon>Goodeidae</taxon>
        <taxon>Characodon</taxon>
    </lineage>
</organism>
<proteinExistence type="predicted"/>
<evidence type="ECO:0000313" key="2">
    <source>
        <dbReference type="EMBL" id="MED6286720.1"/>
    </source>
</evidence>
<dbReference type="PANTHER" id="PTHR34768">
    <property type="entry name" value="COILED-COIL DOMAIN-CONTAINING PROTEIN 89"/>
    <property type="match status" value="1"/>
</dbReference>
<dbReference type="Proteomes" id="UP001352852">
    <property type="component" value="Unassembled WGS sequence"/>
</dbReference>
<dbReference type="PANTHER" id="PTHR34768:SF2">
    <property type="entry name" value="COILED-COIL DOMAIN CONTAINING 89"/>
    <property type="match status" value="1"/>
</dbReference>
<evidence type="ECO:0000256" key="1">
    <source>
        <dbReference type="ARBA" id="ARBA00023054"/>
    </source>
</evidence>
<comment type="caution">
    <text evidence="2">The sequence shown here is derived from an EMBL/GenBank/DDBJ whole genome shotgun (WGS) entry which is preliminary data.</text>
</comment>
<accession>A0ABU7EIV8</accession>
<gene>
    <name evidence="2" type="ORF">CHARACLAT_009072</name>
</gene>
<sequence>MVALEVPQLRFASEAEAVNKDRRVKSLQAALDSSMSEFQKLNKDFDAFKEHSTNLLAQEKDLNQKLRHIIG</sequence>
<dbReference type="EMBL" id="JAHUTJ010057924">
    <property type="protein sequence ID" value="MED6286720.1"/>
    <property type="molecule type" value="Genomic_DNA"/>
</dbReference>
<keyword evidence="1" id="KW-0175">Coiled coil</keyword>
<dbReference type="InterPro" id="IPR043450">
    <property type="entry name" value="CCDC89-like"/>
</dbReference>
<protein>
    <submittedName>
        <fullName evidence="2">Uncharacterized protein</fullName>
    </submittedName>
</protein>
<evidence type="ECO:0000313" key="3">
    <source>
        <dbReference type="Proteomes" id="UP001352852"/>
    </source>
</evidence>
<keyword evidence="3" id="KW-1185">Reference proteome</keyword>